<evidence type="ECO:0000259" key="7">
    <source>
        <dbReference type="PROSITE" id="PS50011"/>
    </source>
</evidence>
<dbReference type="SUPFAM" id="SSF56112">
    <property type="entry name" value="Protein kinase-like (PK-like)"/>
    <property type="match status" value="1"/>
</dbReference>
<dbReference type="Pfam" id="PF07714">
    <property type="entry name" value="PK_Tyr_Ser-Thr"/>
    <property type="match status" value="1"/>
</dbReference>
<dbReference type="PROSITE" id="PS00107">
    <property type="entry name" value="PROTEIN_KINASE_ATP"/>
    <property type="match status" value="1"/>
</dbReference>
<evidence type="ECO:0000256" key="4">
    <source>
        <dbReference type="ARBA" id="ARBA00022777"/>
    </source>
</evidence>
<dbReference type="Gene3D" id="1.10.510.10">
    <property type="entry name" value="Transferase(Phosphotransferase) domain 1"/>
    <property type="match status" value="1"/>
</dbReference>
<evidence type="ECO:0000256" key="6">
    <source>
        <dbReference type="PROSITE-ProRule" id="PRU10141"/>
    </source>
</evidence>
<organism evidence="8 9">
    <name type="scientific">Cinchona calisaya</name>
    <dbReference type="NCBI Taxonomy" id="153742"/>
    <lineage>
        <taxon>Eukaryota</taxon>
        <taxon>Viridiplantae</taxon>
        <taxon>Streptophyta</taxon>
        <taxon>Embryophyta</taxon>
        <taxon>Tracheophyta</taxon>
        <taxon>Spermatophyta</taxon>
        <taxon>Magnoliopsida</taxon>
        <taxon>eudicotyledons</taxon>
        <taxon>Gunneridae</taxon>
        <taxon>Pentapetalae</taxon>
        <taxon>asterids</taxon>
        <taxon>lamiids</taxon>
        <taxon>Gentianales</taxon>
        <taxon>Rubiaceae</taxon>
        <taxon>Cinchonoideae</taxon>
        <taxon>Cinchoneae</taxon>
        <taxon>Cinchona</taxon>
    </lineage>
</organism>
<comment type="caution">
    <text evidence="8">The sequence shown here is derived from an EMBL/GenBank/DDBJ whole genome shotgun (WGS) entry which is preliminary data.</text>
</comment>
<protein>
    <recommendedName>
        <fullName evidence="7">Protein kinase domain-containing protein</fullName>
    </recommendedName>
</protein>
<dbReference type="InterPro" id="IPR020635">
    <property type="entry name" value="Tyr_kinase_cat_dom"/>
</dbReference>
<accession>A0ABD2YND0</accession>
<keyword evidence="4" id="KW-0418">Kinase</keyword>
<dbReference type="PANTHER" id="PTHR27003:SF352">
    <property type="entry name" value="RECEPTOR-LIKE PROTEIN KINASE ANXUR1"/>
    <property type="match status" value="1"/>
</dbReference>
<dbReference type="GO" id="GO:0005524">
    <property type="term" value="F:ATP binding"/>
    <property type="evidence" value="ECO:0007669"/>
    <property type="project" value="UniProtKB-UniRule"/>
</dbReference>
<dbReference type="PROSITE" id="PS50011">
    <property type="entry name" value="PROTEIN_KINASE_DOM"/>
    <property type="match status" value="1"/>
</dbReference>
<evidence type="ECO:0000256" key="2">
    <source>
        <dbReference type="ARBA" id="ARBA00022679"/>
    </source>
</evidence>
<dbReference type="InterPro" id="IPR017441">
    <property type="entry name" value="Protein_kinase_ATP_BS"/>
</dbReference>
<dbReference type="FunFam" id="3.30.200.20:FF:000039">
    <property type="entry name" value="receptor-like protein kinase FERONIA"/>
    <property type="match status" value="1"/>
</dbReference>
<dbReference type="AlphaFoldDB" id="A0ABD2YND0"/>
<keyword evidence="2" id="KW-0808">Transferase</keyword>
<proteinExistence type="predicted"/>
<sequence>MNFDESQVIGVGGFGKAYKGFIDGGTEVAIKRANPSSEQGVHEFQTEIDLLSKLRHQHLVSVIGACEENDEMILVYDYTANGTLREHLYKNNQPPLLWRKRLHICMGAARGLHYLHTGAKYTIIHGCKMF</sequence>
<dbReference type="InterPro" id="IPR011009">
    <property type="entry name" value="Kinase-like_dom_sf"/>
</dbReference>
<keyword evidence="1" id="KW-0723">Serine/threonine-protein kinase</keyword>
<dbReference type="SMART" id="SM00219">
    <property type="entry name" value="TyrKc"/>
    <property type="match status" value="1"/>
</dbReference>
<keyword evidence="9" id="KW-1185">Reference proteome</keyword>
<name>A0ABD2YND0_9GENT</name>
<keyword evidence="3 6" id="KW-0547">Nucleotide-binding</keyword>
<dbReference type="EMBL" id="JBJUIK010000013">
    <property type="protein sequence ID" value="KAL3508166.1"/>
    <property type="molecule type" value="Genomic_DNA"/>
</dbReference>
<evidence type="ECO:0000256" key="5">
    <source>
        <dbReference type="ARBA" id="ARBA00022840"/>
    </source>
</evidence>
<dbReference type="InterPro" id="IPR000719">
    <property type="entry name" value="Prot_kinase_dom"/>
</dbReference>
<dbReference type="Proteomes" id="UP001630127">
    <property type="component" value="Unassembled WGS sequence"/>
</dbReference>
<evidence type="ECO:0000313" key="8">
    <source>
        <dbReference type="EMBL" id="KAL3508166.1"/>
    </source>
</evidence>
<gene>
    <name evidence="8" type="ORF">ACH5RR_033548</name>
</gene>
<keyword evidence="5 6" id="KW-0067">ATP-binding</keyword>
<dbReference type="InterPro" id="IPR001245">
    <property type="entry name" value="Ser-Thr/Tyr_kinase_cat_dom"/>
</dbReference>
<dbReference type="PANTHER" id="PTHR27003">
    <property type="entry name" value="OS07G0166700 PROTEIN"/>
    <property type="match status" value="1"/>
</dbReference>
<dbReference type="InterPro" id="IPR045272">
    <property type="entry name" value="ANXUR1/2-like"/>
</dbReference>
<dbReference type="GO" id="GO:0004674">
    <property type="term" value="F:protein serine/threonine kinase activity"/>
    <property type="evidence" value="ECO:0007669"/>
    <property type="project" value="UniProtKB-KW"/>
</dbReference>
<evidence type="ECO:0000256" key="3">
    <source>
        <dbReference type="ARBA" id="ARBA00022741"/>
    </source>
</evidence>
<reference evidence="8 9" key="1">
    <citation type="submission" date="2024-11" db="EMBL/GenBank/DDBJ databases">
        <title>A near-complete genome assembly of Cinchona calisaya.</title>
        <authorList>
            <person name="Lian D.C."/>
            <person name="Zhao X.W."/>
            <person name="Wei L."/>
        </authorList>
    </citation>
    <scope>NUCLEOTIDE SEQUENCE [LARGE SCALE GENOMIC DNA]</scope>
    <source>
        <tissue evidence="8">Nenye</tissue>
    </source>
</reference>
<feature type="binding site" evidence="6">
    <location>
        <position position="31"/>
    </location>
    <ligand>
        <name>ATP</name>
        <dbReference type="ChEBI" id="CHEBI:30616"/>
    </ligand>
</feature>
<feature type="domain" description="Protein kinase" evidence="7">
    <location>
        <begin position="3"/>
        <end position="130"/>
    </location>
</feature>
<evidence type="ECO:0000313" key="9">
    <source>
        <dbReference type="Proteomes" id="UP001630127"/>
    </source>
</evidence>
<evidence type="ECO:0000256" key="1">
    <source>
        <dbReference type="ARBA" id="ARBA00022527"/>
    </source>
</evidence>